<organism evidence="3 4">
    <name type="scientific">Moniliophthora roreri</name>
    <name type="common">Frosty pod rot fungus</name>
    <name type="synonym">Monilia roreri</name>
    <dbReference type="NCBI Taxonomy" id="221103"/>
    <lineage>
        <taxon>Eukaryota</taxon>
        <taxon>Fungi</taxon>
        <taxon>Dikarya</taxon>
        <taxon>Basidiomycota</taxon>
        <taxon>Agaricomycotina</taxon>
        <taxon>Agaricomycetes</taxon>
        <taxon>Agaricomycetidae</taxon>
        <taxon>Agaricales</taxon>
        <taxon>Marasmiineae</taxon>
        <taxon>Marasmiaceae</taxon>
        <taxon>Moniliophthora</taxon>
    </lineage>
</organism>
<comment type="caution">
    <text evidence="3">The sequence shown here is derived from an EMBL/GenBank/DDBJ whole genome shotgun (WGS) entry which is preliminary data.</text>
</comment>
<proteinExistence type="predicted"/>
<dbReference type="AlphaFoldDB" id="A0A0W0FNN2"/>
<dbReference type="SUPFAM" id="SSF53098">
    <property type="entry name" value="Ribonuclease H-like"/>
    <property type="match status" value="1"/>
</dbReference>
<evidence type="ECO:0000256" key="1">
    <source>
        <dbReference type="ARBA" id="ARBA00022884"/>
    </source>
</evidence>
<dbReference type="InterPro" id="IPR001584">
    <property type="entry name" value="Integrase_cat-core"/>
</dbReference>
<dbReference type="Gene3D" id="3.30.420.10">
    <property type="entry name" value="Ribonuclease H-like superfamily/Ribonuclease H"/>
    <property type="match status" value="1"/>
</dbReference>
<dbReference type="InterPro" id="IPR012337">
    <property type="entry name" value="RNaseH-like_sf"/>
</dbReference>
<evidence type="ECO:0000259" key="2">
    <source>
        <dbReference type="PROSITE" id="PS50994"/>
    </source>
</evidence>
<dbReference type="InterPro" id="IPR036397">
    <property type="entry name" value="RNaseH_sf"/>
</dbReference>
<accession>A0A0W0FNN2</accession>
<evidence type="ECO:0000313" key="3">
    <source>
        <dbReference type="EMBL" id="KTB37826.1"/>
    </source>
</evidence>
<dbReference type="GO" id="GO:0003723">
    <property type="term" value="F:RNA binding"/>
    <property type="evidence" value="ECO:0007669"/>
    <property type="project" value="UniProtKB-KW"/>
</dbReference>
<dbReference type="Proteomes" id="UP000054988">
    <property type="component" value="Unassembled WGS sequence"/>
</dbReference>
<dbReference type="GO" id="GO:0015074">
    <property type="term" value="P:DNA integration"/>
    <property type="evidence" value="ECO:0007669"/>
    <property type="project" value="InterPro"/>
</dbReference>
<dbReference type="PROSITE" id="PS50994">
    <property type="entry name" value="INTEGRASE"/>
    <property type="match status" value="1"/>
</dbReference>
<dbReference type="EMBL" id="LATX01001812">
    <property type="protein sequence ID" value="KTB37826.1"/>
    <property type="molecule type" value="Genomic_DNA"/>
</dbReference>
<dbReference type="GO" id="GO:0005634">
    <property type="term" value="C:nucleus"/>
    <property type="evidence" value="ECO:0007669"/>
    <property type="project" value="UniProtKB-ARBA"/>
</dbReference>
<reference evidence="3 4" key="1">
    <citation type="submission" date="2015-12" db="EMBL/GenBank/DDBJ databases">
        <title>Draft genome sequence of Moniliophthora roreri, the causal agent of frosty pod rot of cacao.</title>
        <authorList>
            <person name="Aime M.C."/>
            <person name="Diaz-Valderrama J.R."/>
            <person name="Kijpornyongpan T."/>
            <person name="Phillips-Mora W."/>
        </authorList>
    </citation>
    <scope>NUCLEOTIDE SEQUENCE [LARGE SCALE GENOMIC DNA]</scope>
    <source>
        <strain evidence="3 4">MCA 2952</strain>
    </source>
</reference>
<protein>
    <recommendedName>
        <fullName evidence="2">Integrase catalytic domain-containing protein</fullName>
    </recommendedName>
</protein>
<gene>
    <name evidence="3" type="ORF">WG66_9598</name>
</gene>
<sequence>MAPARCALSNWSEARAIRDEKAKTIGEWIFEDILCRWGPVEEIVTDNAPQLELVMKWLDGRYGVRHIKISPYNSQANGKIERPHFDIRQALVKATGGDLRRWYWYLRPVL</sequence>
<name>A0A0W0FNN2_MONRR</name>
<evidence type="ECO:0000313" key="4">
    <source>
        <dbReference type="Proteomes" id="UP000054988"/>
    </source>
</evidence>
<feature type="domain" description="Integrase catalytic" evidence="2">
    <location>
        <begin position="1"/>
        <end position="110"/>
    </location>
</feature>
<keyword evidence="1" id="KW-0694">RNA-binding</keyword>